<organism evidence="4 5">
    <name type="scientific">Oligosphaera ethanolica</name>
    <dbReference type="NCBI Taxonomy" id="760260"/>
    <lineage>
        <taxon>Bacteria</taxon>
        <taxon>Pseudomonadati</taxon>
        <taxon>Lentisphaerota</taxon>
        <taxon>Oligosphaeria</taxon>
        <taxon>Oligosphaerales</taxon>
        <taxon>Oligosphaeraceae</taxon>
        <taxon>Oligosphaera</taxon>
    </lineage>
</organism>
<dbReference type="Pfam" id="PF00293">
    <property type="entry name" value="NUDIX"/>
    <property type="match status" value="1"/>
</dbReference>
<gene>
    <name evidence="4" type="ORF">J3R75_002614</name>
</gene>
<evidence type="ECO:0000259" key="3">
    <source>
        <dbReference type="PROSITE" id="PS51462"/>
    </source>
</evidence>
<dbReference type="RefSeq" id="WP_307262085.1">
    <property type="nucleotide sequence ID" value="NZ_JAUSVL010000001.1"/>
</dbReference>
<dbReference type="SUPFAM" id="SSF55811">
    <property type="entry name" value="Nudix"/>
    <property type="match status" value="1"/>
</dbReference>
<dbReference type="PRINTS" id="PR00502">
    <property type="entry name" value="NUDIXFAMILY"/>
</dbReference>
<evidence type="ECO:0000256" key="2">
    <source>
        <dbReference type="ARBA" id="ARBA00022801"/>
    </source>
</evidence>
<dbReference type="Gene3D" id="3.90.79.10">
    <property type="entry name" value="Nucleoside Triphosphate Pyrophosphohydrolase"/>
    <property type="match status" value="1"/>
</dbReference>
<dbReference type="InterPro" id="IPR020476">
    <property type="entry name" value="Nudix_hydrolase"/>
</dbReference>
<sequence length="146" mass="16191">MDHADPSQSAWLGMAVRVIICDDQGRMLLLKRPHGGHFPDQWEFPGGKSDPGETPDISCVRETLEETGLQIRLDRLIGAVEGRVKGLRTINLAMAGSIVGGECKLSSEHVDASWCELDEVRRRDITDVTRDILRLSEPVKKATEDD</sequence>
<proteinExistence type="predicted"/>
<accession>A0AAE3VHB6</accession>
<dbReference type="CDD" id="cd02883">
    <property type="entry name" value="NUDIX_Hydrolase"/>
    <property type="match status" value="1"/>
</dbReference>
<comment type="caution">
    <text evidence="4">The sequence shown here is derived from an EMBL/GenBank/DDBJ whole genome shotgun (WGS) entry which is preliminary data.</text>
</comment>
<dbReference type="EMBL" id="JAUSVL010000001">
    <property type="protein sequence ID" value="MDQ0290507.1"/>
    <property type="molecule type" value="Genomic_DNA"/>
</dbReference>
<name>A0AAE3VHB6_9BACT</name>
<dbReference type="AlphaFoldDB" id="A0AAE3VHB6"/>
<evidence type="ECO:0000313" key="4">
    <source>
        <dbReference type="EMBL" id="MDQ0290507.1"/>
    </source>
</evidence>
<dbReference type="Proteomes" id="UP001238163">
    <property type="component" value="Unassembled WGS sequence"/>
</dbReference>
<dbReference type="GO" id="GO:0016787">
    <property type="term" value="F:hydrolase activity"/>
    <property type="evidence" value="ECO:0007669"/>
    <property type="project" value="UniProtKB-KW"/>
</dbReference>
<reference evidence="4" key="1">
    <citation type="submission" date="2023-07" db="EMBL/GenBank/DDBJ databases">
        <title>Genomic Encyclopedia of Type Strains, Phase IV (KMG-IV): sequencing the most valuable type-strain genomes for metagenomic binning, comparative biology and taxonomic classification.</title>
        <authorList>
            <person name="Goeker M."/>
        </authorList>
    </citation>
    <scope>NUCLEOTIDE SEQUENCE</scope>
    <source>
        <strain evidence="4">DSM 24202</strain>
    </source>
</reference>
<dbReference type="PANTHER" id="PTHR43046:SF14">
    <property type="entry name" value="MUTT_NUDIX FAMILY PROTEIN"/>
    <property type="match status" value="1"/>
</dbReference>
<protein>
    <submittedName>
        <fullName evidence="4">Mutator protein MutT</fullName>
    </submittedName>
</protein>
<dbReference type="InterPro" id="IPR000086">
    <property type="entry name" value="NUDIX_hydrolase_dom"/>
</dbReference>
<evidence type="ECO:0000313" key="5">
    <source>
        <dbReference type="Proteomes" id="UP001238163"/>
    </source>
</evidence>
<keyword evidence="2" id="KW-0378">Hydrolase</keyword>
<dbReference type="PANTHER" id="PTHR43046">
    <property type="entry name" value="GDP-MANNOSE MANNOSYL HYDROLASE"/>
    <property type="match status" value="1"/>
</dbReference>
<dbReference type="InterPro" id="IPR015797">
    <property type="entry name" value="NUDIX_hydrolase-like_dom_sf"/>
</dbReference>
<evidence type="ECO:0000256" key="1">
    <source>
        <dbReference type="ARBA" id="ARBA00001946"/>
    </source>
</evidence>
<feature type="domain" description="Nudix hydrolase" evidence="3">
    <location>
        <begin position="11"/>
        <end position="141"/>
    </location>
</feature>
<keyword evidence="5" id="KW-1185">Reference proteome</keyword>
<dbReference type="PROSITE" id="PS51462">
    <property type="entry name" value="NUDIX"/>
    <property type="match status" value="1"/>
</dbReference>
<comment type="cofactor">
    <cofactor evidence="1">
        <name>Mg(2+)</name>
        <dbReference type="ChEBI" id="CHEBI:18420"/>
    </cofactor>
</comment>